<comment type="caution">
    <text evidence="3">The sequence shown here is derived from an EMBL/GenBank/DDBJ whole genome shotgun (WGS) entry which is preliminary data.</text>
</comment>
<dbReference type="Pfam" id="PF12697">
    <property type="entry name" value="Abhydrolase_6"/>
    <property type="match status" value="1"/>
</dbReference>
<keyword evidence="4" id="KW-1185">Reference proteome</keyword>
<evidence type="ECO:0000259" key="2">
    <source>
        <dbReference type="Pfam" id="PF12697"/>
    </source>
</evidence>
<dbReference type="CDD" id="cd12809">
    <property type="entry name" value="Esterase_713_like-2"/>
    <property type="match status" value="1"/>
</dbReference>
<protein>
    <submittedName>
        <fullName evidence="3">Alpha/beta hydrolase family-domain-containing protein</fullName>
    </submittedName>
</protein>
<proteinExistence type="predicted"/>
<dbReference type="EMBL" id="JAEVFJ010000038">
    <property type="protein sequence ID" value="KAH8089883.1"/>
    <property type="molecule type" value="Genomic_DNA"/>
</dbReference>
<evidence type="ECO:0000256" key="1">
    <source>
        <dbReference type="SAM" id="SignalP"/>
    </source>
</evidence>
<organism evidence="3 4">
    <name type="scientific">Cristinia sonorae</name>
    <dbReference type="NCBI Taxonomy" id="1940300"/>
    <lineage>
        <taxon>Eukaryota</taxon>
        <taxon>Fungi</taxon>
        <taxon>Dikarya</taxon>
        <taxon>Basidiomycota</taxon>
        <taxon>Agaricomycotina</taxon>
        <taxon>Agaricomycetes</taxon>
        <taxon>Agaricomycetidae</taxon>
        <taxon>Agaricales</taxon>
        <taxon>Pleurotineae</taxon>
        <taxon>Stephanosporaceae</taxon>
        <taxon>Cristinia</taxon>
    </lineage>
</organism>
<keyword evidence="1" id="KW-0732">Signal</keyword>
<feature type="domain" description="AB hydrolase-1" evidence="2">
    <location>
        <begin position="76"/>
        <end position="360"/>
    </location>
</feature>
<sequence>MVLVRSLSLLVLALSPFVSAETIRPTKPVGTPHYRDYFYVGGQYVSQSGGTAQIQHGQLYVEHLTPSSGVTKKYPLLFVHGAGMTGTNFLNTPDGRLGWADWFLGQGYEVYLVDQPARGRSAYQSAVDGPQFSFSNEVVQSLFTSPAITKLWPQSILHTQWPGLGAVGDAVFDKFFASLVPLLATNVESATKNKAALTALVDKIGPVHLVTHSQSGEFGWNLADARPNLIRSIVGLEPAGPPFAGDATFPSNTSRLWGLTDIPITYSPPLSSPDALNKDKILVNDPVADNFPCYAQSPPIRTLPNLAQVPVLVVTSESGWHVISDWCMVRYMREAGMKRVEHVKLGEVGIKGNGHMFFMEKNNIEIVSKVVGPWVAGKN</sequence>
<dbReference type="InterPro" id="IPR050228">
    <property type="entry name" value="Carboxylesterase_BioH"/>
</dbReference>
<evidence type="ECO:0000313" key="3">
    <source>
        <dbReference type="EMBL" id="KAH8089883.1"/>
    </source>
</evidence>
<dbReference type="Gene3D" id="3.40.50.1820">
    <property type="entry name" value="alpha/beta hydrolase"/>
    <property type="match status" value="1"/>
</dbReference>
<feature type="chain" id="PRO_5035462367" evidence="1">
    <location>
        <begin position="21"/>
        <end position="379"/>
    </location>
</feature>
<dbReference type="AlphaFoldDB" id="A0A8K0UGK1"/>
<gene>
    <name evidence="3" type="ORF">BXZ70DRAFT_495086</name>
</gene>
<dbReference type="GO" id="GO:0016787">
    <property type="term" value="F:hydrolase activity"/>
    <property type="evidence" value="ECO:0007669"/>
    <property type="project" value="UniProtKB-KW"/>
</dbReference>
<reference evidence="3" key="1">
    <citation type="journal article" date="2021" name="New Phytol.">
        <title>Evolutionary innovations through gain and loss of genes in the ectomycorrhizal Boletales.</title>
        <authorList>
            <person name="Wu G."/>
            <person name="Miyauchi S."/>
            <person name="Morin E."/>
            <person name="Kuo A."/>
            <person name="Drula E."/>
            <person name="Varga T."/>
            <person name="Kohler A."/>
            <person name="Feng B."/>
            <person name="Cao Y."/>
            <person name="Lipzen A."/>
            <person name="Daum C."/>
            <person name="Hundley H."/>
            <person name="Pangilinan J."/>
            <person name="Johnson J."/>
            <person name="Barry K."/>
            <person name="LaButti K."/>
            <person name="Ng V."/>
            <person name="Ahrendt S."/>
            <person name="Min B."/>
            <person name="Choi I.G."/>
            <person name="Park H."/>
            <person name="Plett J.M."/>
            <person name="Magnuson J."/>
            <person name="Spatafora J.W."/>
            <person name="Nagy L.G."/>
            <person name="Henrissat B."/>
            <person name="Grigoriev I.V."/>
            <person name="Yang Z.L."/>
            <person name="Xu J."/>
            <person name="Martin F.M."/>
        </authorList>
    </citation>
    <scope>NUCLEOTIDE SEQUENCE</scope>
    <source>
        <strain evidence="3">KKN 215</strain>
    </source>
</reference>
<dbReference type="PANTHER" id="PTHR43194:SF4">
    <property type="entry name" value="AB HYDROLASE-1 DOMAIN-CONTAINING PROTEIN"/>
    <property type="match status" value="1"/>
</dbReference>
<dbReference type="InterPro" id="IPR000073">
    <property type="entry name" value="AB_hydrolase_1"/>
</dbReference>
<dbReference type="PANTHER" id="PTHR43194">
    <property type="entry name" value="HYDROLASE ALPHA/BETA FOLD FAMILY"/>
    <property type="match status" value="1"/>
</dbReference>
<name>A0A8K0UGK1_9AGAR</name>
<keyword evidence="3" id="KW-0378">Hydrolase</keyword>
<dbReference type="Proteomes" id="UP000813824">
    <property type="component" value="Unassembled WGS sequence"/>
</dbReference>
<accession>A0A8K0UGK1</accession>
<feature type="signal peptide" evidence="1">
    <location>
        <begin position="1"/>
        <end position="20"/>
    </location>
</feature>
<evidence type="ECO:0000313" key="4">
    <source>
        <dbReference type="Proteomes" id="UP000813824"/>
    </source>
</evidence>
<dbReference type="InterPro" id="IPR029058">
    <property type="entry name" value="AB_hydrolase_fold"/>
</dbReference>
<dbReference type="OrthoDB" id="9978720at2759"/>
<dbReference type="SUPFAM" id="SSF53474">
    <property type="entry name" value="alpha/beta-Hydrolases"/>
    <property type="match status" value="1"/>
</dbReference>